<dbReference type="Proteomes" id="UP000637513">
    <property type="component" value="Unassembled WGS sequence"/>
</dbReference>
<reference evidence="2 3" key="1">
    <citation type="submission" date="2020-08" db="EMBL/GenBank/DDBJ databases">
        <title>Genome public.</title>
        <authorList>
            <person name="Liu C."/>
            <person name="Sun Q."/>
        </authorList>
    </citation>
    <scope>NUCLEOTIDE SEQUENCE [LARGE SCALE GENOMIC DNA]</scope>
    <source>
        <strain evidence="2 3">BX3</strain>
    </source>
</reference>
<protein>
    <submittedName>
        <fullName evidence="2">Glycosyltransferase family 2 protein</fullName>
    </submittedName>
</protein>
<sequence>MNLFGISFPNKIENTDQLYFDIQHGHFNPSDHSLTKGTILGTNTYFNIFSLHQYLKYTTLEQLILELSGNGAFHLKVIQQDIIHPENQTILYTDSCILSANHSFSIPICYQCDNKDSVLFFTLEALEDSCYFFGGFYKTEPAILPSVCKLAMVICTYNREEYVYSNLKTICSDIFDRPDSPIKDDLEIFIVDNGKSLQNQWGDHPQIHYYQNKNLGGSGGFTRGMLEVLQSQTQFSHILLCDDDITLDADVLVKNIQFLKIQKKEAKHIYLAGSMLYIDRPCTQHEAGARWDGINYKPIPVKPLLELNHPEDVLKNETEVSVDYAGWGYLCFPVSEINENNLPLPLFVKWDDTEFALRNHAQCIALNGIGFWHPSYQSNYSPTLTYYDIRNSFVINACLGIPNHFKKRKLTKFFFANLVYGNLAMVKCILWAINDYLYGIRFFQTTDGQKNHQKLQNMLKAIQTIPKHTKKEKVFCSFKSLFSLNFWHYTFYWFRLVIQFVFTHNKIDQQFKQQQLQICNIHFWKELLKED</sequence>
<dbReference type="Gene3D" id="3.90.550.60">
    <property type="match status" value="1"/>
</dbReference>
<dbReference type="SUPFAM" id="SSF53448">
    <property type="entry name" value="Nucleotide-diphospho-sugar transferases"/>
    <property type="match status" value="1"/>
</dbReference>
<accession>A0ABR7MW66</accession>
<dbReference type="InterPro" id="IPR001173">
    <property type="entry name" value="Glyco_trans_2-like"/>
</dbReference>
<evidence type="ECO:0000313" key="3">
    <source>
        <dbReference type="Proteomes" id="UP000637513"/>
    </source>
</evidence>
<evidence type="ECO:0000313" key="2">
    <source>
        <dbReference type="EMBL" id="MBC8557735.1"/>
    </source>
</evidence>
<dbReference type="RefSeq" id="WP_249305078.1">
    <property type="nucleotide sequence ID" value="NZ_JACRSW010000031.1"/>
</dbReference>
<name>A0ABR7MW66_9FIRM</name>
<organism evidence="2 3">
    <name type="scientific">Jutongia hominis</name>
    <dbReference type="NCBI Taxonomy" id="2763664"/>
    <lineage>
        <taxon>Bacteria</taxon>
        <taxon>Bacillati</taxon>
        <taxon>Bacillota</taxon>
        <taxon>Clostridia</taxon>
        <taxon>Lachnospirales</taxon>
        <taxon>Lachnospiraceae</taxon>
        <taxon>Jutongia</taxon>
    </lineage>
</organism>
<proteinExistence type="predicted"/>
<dbReference type="EMBL" id="JACRSW010000031">
    <property type="protein sequence ID" value="MBC8557735.1"/>
    <property type="molecule type" value="Genomic_DNA"/>
</dbReference>
<dbReference type="InterPro" id="IPR029044">
    <property type="entry name" value="Nucleotide-diphossugar_trans"/>
</dbReference>
<keyword evidence="3" id="KW-1185">Reference proteome</keyword>
<comment type="caution">
    <text evidence="2">The sequence shown here is derived from an EMBL/GenBank/DDBJ whole genome shotgun (WGS) entry which is preliminary data.</text>
</comment>
<evidence type="ECO:0000259" key="1">
    <source>
        <dbReference type="Pfam" id="PF00535"/>
    </source>
</evidence>
<dbReference type="Pfam" id="PF00535">
    <property type="entry name" value="Glycos_transf_2"/>
    <property type="match status" value="1"/>
</dbReference>
<gene>
    <name evidence="2" type="ORF">H8700_08445</name>
</gene>
<feature type="domain" description="Glycosyltransferase 2-like" evidence="1">
    <location>
        <begin position="153"/>
        <end position="259"/>
    </location>
</feature>